<feature type="non-terminal residue" evidence="1">
    <location>
        <position position="1"/>
    </location>
</feature>
<dbReference type="Proteomes" id="UP000789405">
    <property type="component" value="Unassembled WGS sequence"/>
</dbReference>
<feature type="non-terminal residue" evidence="1">
    <location>
        <position position="234"/>
    </location>
</feature>
<evidence type="ECO:0000313" key="1">
    <source>
        <dbReference type="EMBL" id="CAG8789778.1"/>
    </source>
</evidence>
<gene>
    <name evidence="1" type="ORF">DERYTH_LOCUS21176</name>
</gene>
<evidence type="ECO:0000313" key="2">
    <source>
        <dbReference type="Proteomes" id="UP000789405"/>
    </source>
</evidence>
<protein>
    <submittedName>
        <fullName evidence="1">28713_t:CDS:1</fullName>
    </submittedName>
</protein>
<dbReference type="EMBL" id="CAJVPY010026439">
    <property type="protein sequence ID" value="CAG8789778.1"/>
    <property type="molecule type" value="Genomic_DNA"/>
</dbReference>
<proteinExistence type="predicted"/>
<reference evidence="1" key="1">
    <citation type="submission" date="2021-06" db="EMBL/GenBank/DDBJ databases">
        <authorList>
            <person name="Kallberg Y."/>
            <person name="Tangrot J."/>
            <person name="Rosling A."/>
        </authorList>
    </citation>
    <scope>NUCLEOTIDE SEQUENCE</scope>
    <source>
        <strain evidence="1">MA453B</strain>
    </source>
</reference>
<keyword evidence="2" id="KW-1185">Reference proteome</keyword>
<dbReference type="AlphaFoldDB" id="A0A9N9JSC3"/>
<comment type="caution">
    <text evidence="1">The sequence shown here is derived from an EMBL/GenBank/DDBJ whole genome shotgun (WGS) entry which is preliminary data.</text>
</comment>
<name>A0A9N9JSC3_9GLOM</name>
<dbReference type="OrthoDB" id="2488445at2759"/>
<accession>A0A9N9JSC3</accession>
<organism evidence="1 2">
    <name type="scientific">Dentiscutata erythropus</name>
    <dbReference type="NCBI Taxonomy" id="1348616"/>
    <lineage>
        <taxon>Eukaryota</taxon>
        <taxon>Fungi</taxon>
        <taxon>Fungi incertae sedis</taxon>
        <taxon>Mucoromycota</taxon>
        <taxon>Glomeromycotina</taxon>
        <taxon>Glomeromycetes</taxon>
        <taxon>Diversisporales</taxon>
        <taxon>Gigasporaceae</taxon>
        <taxon>Dentiscutata</taxon>
    </lineage>
</organism>
<sequence>SNYSTFSMIYPYMEILKKSFAPRPDQEETKKSYLDLIYGCTLSDENDSLTDNSSSSVSDNNNIPSGGARKYWQYAHRQFRQHIKRGRRKKRIGQTNNSDNNKIEYLPAINPDGLLLKIRAAIFLSLDELWTVPSDLALIASILDPRFKTFQWAPEQLGYAKKLLENSYIEMKTANDLLNLNNFSNETVKKKNETVKSSTIHDDDDEFFSQLKTIPRQALDLIELDEITRYLALD</sequence>